<dbReference type="AlphaFoldDB" id="A0AAI9UNZ1"/>
<evidence type="ECO:0000256" key="1">
    <source>
        <dbReference type="SAM" id="MobiDB-lite"/>
    </source>
</evidence>
<dbReference type="Proteomes" id="UP001239795">
    <property type="component" value="Unassembled WGS sequence"/>
</dbReference>
<proteinExistence type="predicted"/>
<name>A0AAI9UNZ1_9PEZI</name>
<sequence length="116" mass="12814">MLLKPKLTVHLHSTKYRLRSLIGPCHPRANTDEPCPTLPSGSCPPLHFCTSTRAPKHIRRDGILCLSSAAAQDWSITLRLRTMQSLSSMQYSLLCHSPKAKASPPRGPDLAEEKSD</sequence>
<keyword evidence="3" id="KW-1185">Reference proteome</keyword>
<comment type="caution">
    <text evidence="2">The sequence shown here is derived from an EMBL/GenBank/DDBJ whole genome shotgun (WGS) entry which is preliminary data.</text>
</comment>
<dbReference type="EMBL" id="MLGG01000012">
    <property type="protein sequence ID" value="KAK1460927.1"/>
    <property type="molecule type" value="Genomic_DNA"/>
</dbReference>
<evidence type="ECO:0000313" key="3">
    <source>
        <dbReference type="Proteomes" id="UP001239795"/>
    </source>
</evidence>
<gene>
    <name evidence="2" type="ORF">CMEL01_15224</name>
</gene>
<feature type="region of interest" description="Disordered" evidence="1">
    <location>
        <begin position="97"/>
        <end position="116"/>
    </location>
</feature>
<protein>
    <submittedName>
        <fullName evidence="2">Uncharacterized protein</fullName>
    </submittedName>
</protein>
<evidence type="ECO:0000313" key="2">
    <source>
        <dbReference type="EMBL" id="KAK1460927.1"/>
    </source>
</evidence>
<organism evidence="2 3">
    <name type="scientific">Colletotrichum melonis</name>
    <dbReference type="NCBI Taxonomy" id="1209925"/>
    <lineage>
        <taxon>Eukaryota</taxon>
        <taxon>Fungi</taxon>
        <taxon>Dikarya</taxon>
        <taxon>Ascomycota</taxon>
        <taxon>Pezizomycotina</taxon>
        <taxon>Sordariomycetes</taxon>
        <taxon>Hypocreomycetidae</taxon>
        <taxon>Glomerellales</taxon>
        <taxon>Glomerellaceae</taxon>
        <taxon>Colletotrichum</taxon>
        <taxon>Colletotrichum acutatum species complex</taxon>
    </lineage>
</organism>
<accession>A0AAI9UNZ1</accession>
<reference evidence="2 3" key="1">
    <citation type="submission" date="2016-10" db="EMBL/GenBank/DDBJ databases">
        <title>The genome sequence of Colletotrichum fioriniae PJ7.</title>
        <authorList>
            <person name="Baroncelli R."/>
        </authorList>
    </citation>
    <scope>NUCLEOTIDE SEQUENCE [LARGE SCALE GENOMIC DNA]</scope>
    <source>
        <strain evidence="2">Col 31</strain>
    </source>
</reference>